<feature type="transmembrane region" description="Helical" evidence="7">
    <location>
        <begin position="213"/>
        <end position="232"/>
    </location>
</feature>
<dbReference type="GO" id="GO:0016020">
    <property type="term" value="C:membrane"/>
    <property type="evidence" value="ECO:0007669"/>
    <property type="project" value="UniProtKB-SubCell"/>
</dbReference>
<feature type="transmembrane region" description="Helical" evidence="7">
    <location>
        <begin position="139"/>
        <end position="159"/>
    </location>
</feature>
<evidence type="ECO:0000256" key="4">
    <source>
        <dbReference type="ARBA" id="ARBA00022989"/>
    </source>
</evidence>
<evidence type="ECO:0000256" key="6">
    <source>
        <dbReference type="RuleBase" id="RU000320"/>
    </source>
</evidence>
<dbReference type="Proteomes" id="UP000053244">
    <property type="component" value="Unassembled WGS sequence"/>
</dbReference>
<keyword evidence="5 7" id="KW-0472">Membrane</keyword>
<dbReference type="PRINTS" id="PR01437">
    <property type="entry name" value="NUOXDRDTASE4"/>
</dbReference>
<feature type="transmembrane region" description="Helical" evidence="7">
    <location>
        <begin position="171"/>
        <end position="193"/>
    </location>
</feature>
<feature type="transmembrane region" description="Helical" evidence="7">
    <location>
        <begin position="76"/>
        <end position="103"/>
    </location>
</feature>
<dbReference type="GO" id="GO:0042773">
    <property type="term" value="P:ATP synthesis coupled electron transport"/>
    <property type="evidence" value="ECO:0007669"/>
    <property type="project" value="InterPro"/>
</dbReference>
<keyword evidence="10" id="KW-1185">Reference proteome</keyword>
<dbReference type="GO" id="GO:0008137">
    <property type="term" value="F:NADH dehydrogenase (ubiquinone) activity"/>
    <property type="evidence" value="ECO:0007669"/>
    <property type="project" value="InterPro"/>
</dbReference>
<dbReference type="NCBIfam" id="NF004500">
    <property type="entry name" value="PRK05846.1-4"/>
    <property type="match status" value="1"/>
</dbReference>
<evidence type="ECO:0000313" key="10">
    <source>
        <dbReference type="Proteomes" id="UP000053244"/>
    </source>
</evidence>
<dbReference type="PANTHER" id="PTHR43507">
    <property type="entry name" value="NADH-UBIQUINONE OXIDOREDUCTASE CHAIN 4"/>
    <property type="match status" value="1"/>
</dbReference>
<evidence type="ECO:0000256" key="7">
    <source>
        <dbReference type="SAM" id="Phobius"/>
    </source>
</evidence>
<evidence type="ECO:0000256" key="3">
    <source>
        <dbReference type="ARBA" id="ARBA00022692"/>
    </source>
</evidence>
<feature type="transmembrane region" description="Helical" evidence="7">
    <location>
        <begin position="339"/>
        <end position="358"/>
    </location>
</feature>
<dbReference type="GO" id="GO:0003954">
    <property type="term" value="F:NADH dehydrogenase activity"/>
    <property type="evidence" value="ECO:0007669"/>
    <property type="project" value="TreeGrafter"/>
</dbReference>
<feature type="transmembrane region" description="Helical" evidence="7">
    <location>
        <begin position="279"/>
        <end position="301"/>
    </location>
</feature>
<feature type="transmembrane region" description="Helical" evidence="7">
    <location>
        <begin position="115"/>
        <end position="133"/>
    </location>
</feature>
<proteinExistence type="inferred from homology"/>
<dbReference type="GO" id="GO:0012505">
    <property type="term" value="C:endomembrane system"/>
    <property type="evidence" value="ECO:0007669"/>
    <property type="project" value="UniProtKB-SubCell"/>
</dbReference>
<feature type="transmembrane region" description="Helical" evidence="7">
    <location>
        <begin position="414"/>
        <end position="434"/>
    </location>
</feature>
<evidence type="ECO:0000256" key="1">
    <source>
        <dbReference type="ARBA" id="ARBA00004127"/>
    </source>
</evidence>
<feature type="transmembrane region" description="Helical" evidence="7">
    <location>
        <begin position="6"/>
        <end position="24"/>
    </location>
</feature>
<dbReference type="NCBIfam" id="TIGR01972">
    <property type="entry name" value="NDH_I_M"/>
    <property type="match status" value="1"/>
</dbReference>
<evidence type="ECO:0000256" key="5">
    <source>
        <dbReference type="ARBA" id="ARBA00023136"/>
    </source>
</evidence>
<dbReference type="InterPro" id="IPR001750">
    <property type="entry name" value="ND/Mrp_TM"/>
</dbReference>
<feature type="transmembrane region" description="Helical" evidence="7">
    <location>
        <begin position="370"/>
        <end position="394"/>
    </location>
</feature>
<comment type="subcellular location">
    <subcellularLocation>
        <location evidence="1">Endomembrane system</location>
        <topology evidence="1">Multi-pass membrane protein</topology>
    </subcellularLocation>
    <subcellularLocation>
        <location evidence="6">Membrane</location>
        <topology evidence="6">Multi-pass membrane protein</topology>
    </subcellularLocation>
</comment>
<dbReference type="OrthoDB" id="9768329at2"/>
<feature type="transmembrane region" description="Helical" evidence="7">
    <location>
        <begin position="244"/>
        <end position="267"/>
    </location>
</feature>
<evidence type="ECO:0000259" key="8">
    <source>
        <dbReference type="Pfam" id="PF00361"/>
    </source>
</evidence>
<dbReference type="EMBL" id="LLZH01000059">
    <property type="protein sequence ID" value="KUL39055.1"/>
    <property type="molecule type" value="Genomic_DNA"/>
</dbReference>
<dbReference type="PANTHER" id="PTHR43507:SF1">
    <property type="entry name" value="NADH-UBIQUINONE OXIDOREDUCTASE CHAIN 4"/>
    <property type="match status" value="1"/>
</dbReference>
<gene>
    <name evidence="9" type="ORF">ADL15_10720</name>
</gene>
<dbReference type="InterPro" id="IPR003918">
    <property type="entry name" value="NADH_UbQ_OxRdtase"/>
</dbReference>
<comment type="caution">
    <text evidence="9">The sequence shown here is derived from an EMBL/GenBank/DDBJ whole genome shotgun (WGS) entry which is preliminary data.</text>
</comment>
<comment type="similarity">
    <text evidence="2">Belongs to the complex I subunit 4 family.</text>
</comment>
<dbReference type="InterPro" id="IPR010227">
    <property type="entry name" value="NADH_Q_OxRdtase_chainM/4"/>
</dbReference>
<protein>
    <submittedName>
        <fullName evidence="9">NADH-quinone oxidoreductase subunit M</fullName>
    </submittedName>
</protein>
<dbReference type="Pfam" id="PF00361">
    <property type="entry name" value="Proton_antipo_M"/>
    <property type="match status" value="1"/>
</dbReference>
<feature type="domain" description="NADH:quinone oxidoreductase/Mrp antiporter transmembrane" evidence="8">
    <location>
        <begin position="135"/>
        <end position="425"/>
    </location>
</feature>
<organism evidence="9 10">
    <name type="scientific">Actinoplanes awajinensis subsp. mycoplanecinus</name>
    <dbReference type="NCBI Taxonomy" id="135947"/>
    <lineage>
        <taxon>Bacteria</taxon>
        <taxon>Bacillati</taxon>
        <taxon>Actinomycetota</taxon>
        <taxon>Actinomycetes</taxon>
        <taxon>Micromonosporales</taxon>
        <taxon>Micromonosporaceae</taxon>
        <taxon>Actinoplanes</taxon>
    </lineage>
</organism>
<feature type="transmembrane region" description="Helical" evidence="7">
    <location>
        <begin position="308"/>
        <end position="327"/>
    </location>
</feature>
<dbReference type="GO" id="GO:0048039">
    <property type="term" value="F:ubiquinone binding"/>
    <property type="evidence" value="ECO:0007669"/>
    <property type="project" value="TreeGrafter"/>
</dbReference>
<evidence type="ECO:0000256" key="2">
    <source>
        <dbReference type="ARBA" id="ARBA00009025"/>
    </source>
</evidence>
<dbReference type="RefSeq" id="WP_067687830.1">
    <property type="nucleotide sequence ID" value="NZ_LLZH01000059.1"/>
</dbReference>
<name>A0A0X3V2P1_9ACTN</name>
<sequence>MTNFPFLSVLTLLPLVGAISVACIPRAKAELAKIVALIWSLVVLVLSIFMWVAFTVGSPDRFQFHEKYAWIPSWNASFTFAADGIALVMLMLIAVLFPVVILASWHDVDQSKRSAPTYFALLLAFEFTMIGVFAAADVFLFYVFFEIMLIPMYFIIGSFGSGQKQYAAVKFFLYSLVGGLFMLAAVVGLWVIGGHTFEFSALVDAAKTFDQDTARWLFLGFFVAFAIKAPFFPFHTWLPDSGGAAPAGAAALLVGVMDKVGTFGILRYCLPLFPEASRWFAPAAMVLAVVGIIYAALLAVGQNDLKRLVSYTSIAHFGFIGIGIFAFTTQGGTGSVLYMVNHGLATGLLFIVVGMFVARRGSSLVSDFGGAGKMVPALAGVLFFAGLASLALPGTAPFVSEFLVLIGTFSTNKAYAVIATVGIVLAAAYVLWMIQRTTQGTLNPALEDVPAMKKDLSLREKVVVAPLIALLLVLGFYPKPVTDVINPAVEQTLLDVGTQDPGPSAVADGKAGR</sequence>
<dbReference type="AlphaFoldDB" id="A0A0X3V2P1"/>
<accession>A0A0X3V2P1</accession>
<keyword evidence="4 7" id="KW-1133">Transmembrane helix</keyword>
<keyword evidence="3 6" id="KW-0812">Transmembrane</keyword>
<dbReference type="GO" id="GO:0015990">
    <property type="term" value="P:electron transport coupled proton transport"/>
    <property type="evidence" value="ECO:0007669"/>
    <property type="project" value="TreeGrafter"/>
</dbReference>
<reference evidence="9 10" key="1">
    <citation type="submission" date="2015-10" db="EMBL/GenBank/DDBJ databases">
        <authorList>
            <person name="Gilbert D.G."/>
        </authorList>
    </citation>
    <scope>NUCLEOTIDE SEQUENCE [LARGE SCALE GENOMIC DNA]</scope>
    <source>
        <strain evidence="9 10">NRRL B-16712</strain>
    </source>
</reference>
<feature type="transmembrane region" description="Helical" evidence="7">
    <location>
        <begin position="36"/>
        <end position="56"/>
    </location>
</feature>
<evidence type="ECO:0000313" key="9">
    <source>
        <dbReference type="EMBL" id="KUL39055.1"/>
    </source>
</evidence>